<dbReference type="InParanoid" id="B7Q204"/>
<gene>
    <name evidence="1" type="ORF">IscW_ISCW009333</name>
</gene>
<name>B7Q204_IXOSC</name>
<dbReference type="EMBL" id="DS840515">
    <property type="protein sequence ID" value="EEC12876.1"/>
    <property type="molecule type" value="Genomic_DNA"/>
</dbReference>
<evidence type="ECO:0000313" key="2">
    <source>
        <dbReference type="EnsemblMetazoa" id="ISCW009333-PA"/>
    </source>
</evidence>
<sequence length="59" mass="6869">MALQRLLWYLENEAKILHHRQVGFGHGLGTQYVFLLLRHQVLDPHSKVQNRTLVAVDAH</sequence>
<evidence type="ECO:0000313" key="3">
    <source>
        <dbReference type="Proteomes" id="UP000001555"/>
    </source>
</evidence>
<dbReference type="VEuPathDB" id="VectorBase:ISCW009333"/>
<dbReference type="VEuPathDB" id="VectorBase:ISCI009333"/>
<accession>B7Q204</accession>
<proteinExistence type="predicted"/>
<reference evidence="2" key="2">
    <citation type="submission" date="2020-05" db="UniProtKB">
        <authorList>
            <consortium name="EnsemblMetazoa"/>
        </authorList>
    </citation>
    <scope>IDENTIFICATION</scope>
    <source>
        <strain evidence="2">wikel</strain>
    </source>
</reference>
<dbReference type="Proteomes" id="UP000001555">
    <property type="component" value="Unassembled WGS sequence"/>
</dbReference>
<keyword evidence="3" id="KW-1185">Reference proteome</keyword>
<dbReference type="HOGENOM" id="CLU_2963347_0_0_1"/>
<organism>
    <name type="scientific">Ixodes scapularis</name>
    <name type="common">Black-legged tick</name>
    <name type="synonym">Deer tick</name>
    <dbReference type="NCBI Taxonomy" id="6945"/>
    <lineage>
        <taxon>Eukaryota</taxon>
        <taxon>Metazoa</taxon>
        <taxon>Ecdysozoa</taxon>
        <taxon>Arthropoda</taxon>
        <taxon>Chelicerata</taxon>
        <taxon>Arachnida</taxon>
        <taxon>Acari</taxon>
        <taxon>Parasitiformes</taxon>
        <taxon>Ixodida</taxon>
        <taxon>Ixodoidea</taxon>
        <taxon>Ixodidae</taxon>
        <taxon>Ixodinae</taxon>
        <taxon>Ixodes</taxon>
    </lineage>
</organism>
<dbReference type="EMBL" id="ABJB010096003">
    <property type="status" value="NOT_ANNOTATED_CDS"/>
    <property type="molecule type" value="Genomic_DNA"/>
</dbReference>
<dbReference type="PaxDb" id="6945-B7Q204"/>
<protein>
    <submittedName>
        <fullName evidence="1 2">Uncharacterized protein</fullName>
    </submittedName>
</protein>
<evidence type="ECO:0000313" key="1">
    <source>
        <dbReference type="EMBL" id="EEC12876.1"/>
    </source>
</evidence>
<dbReference type="EnsemblMetazoa" id="ISCW009333-RA">
    <property type="protein sequence ID" value="ISCW009333-PA"/>
    <property type="gene ID" value="ISCW009333"/>
</dbReference>
<dbReference type="AlphaFoldDB" id="B7Q204"/>
<reference evidence="1 3" key="1">
    <citation type="submission" date="2008-03" db="EMBL/GenBank/DDBJ databases">
        <title>Annotation of Ixodes scapularis.</title>
        <authorList>
            <consortium name="Ixodes scapularis Genome Project Consortium"/>
            <person name="Caler E."/>
            <person name="Hannick L.I."/>
            <person name="Bidwell S."/>
            <person name="Joardar V."/>
            <person name="Thiagarajan M."/>
            <person name="Amedeo P."/>
            <person name="Galinsky K.J."/>
            <person name="Schobel S."/>
            <person name="Inman J."/>
            <person name="Hostetler J."/>
            <person name="Miller J."/>
            <person name="Hammond M."/>
            <person name="Megy K."/>
            <person name="Lawson D."/>
            <person name="Kodira C."/>
            <person name="Sutton G."/>
            <person name="Meyer J."/>
            <person name="Hill C.A."/>
            <person name="Birren B."/>
            <person name="Nene V."/>
            <person name="Collins F."/>
            <person name="Alarcon-Chaidez F."/>
            <person name="Wikel S."/>
            <person name="Strausberg R."/>
        </authorList>
    </citation>
    <scope>NUCLEOTIDE SEQUENCE [LARGE SCALE GENOMIC DNA]</scope>
    <source>
        <strain evidence="3">Wikel</strain>
        <strain evidence="1">Wikel colony</strain>
    </source>
</reference>